<gene>
    <name evidence="2" type="ORF">B1H20_23475</name>
</gene>
<sequence length="78" mass="7328">MSAAVTGGRGPCSTRVCAPGTAAASRGASGGVKAGTSGGGVKAVASGDPSIRRPITLAADEVRAGCRLLGARSADSGE</sequence>
<reference evidence="2 3" key="1">
    <citation type="submission" date="2017-03" db="EMBL/GenBank/DDBJ databases">
        <title>Complete Genome Sequence of a natural compounds producer, Streptomyces violaceus S21.</title>
        <authorList>
            <person name="Zhong C."/>
            <person name="Zhao Z."/>
            <person name="Fu J."/>
            <person name="Zong G."/>
            <person name="Qin R."/>
            <person name="Cao G."/>
        </authorList>
    </citation>
    <scope>NUCLEOTIDE SEQUENCE [LARGE SCALE GENOMIC DNA]</scope>
    <source>
        <strain evidence="2 3">S21</strain>
    </source>
</reference>
<name>A0A1V0UFJ9_STRVN</name>
<evidence type="ECO:0000313" key="2">
    <source>
        <dbReference type="EMBL" id="ARF64004.1"/>
    </source>
</evidence>
<dbReference type="Proteomes" id="UP000192445">
    <property type="component" value="Chromosome"/>
</dbReference>
<feature type="compositionally biased region" description="Low complexity" evidence="1">
    <location>
        <begin position="18"/>
        <end position="27"/>
    </location>
</feature>
<dbReference type="KEGG" id="svu:B1H20_23475"/>
<evidence type="ECO:0000313" key="3">
    <source>
        <dbReference type="Proteomes" id="UP000192445"/>
    </source>
</evidence>
<feature type="compositionally biased region" description="Gly residues" evidence="1">
    <location>
        <begin position="28"/>
        <end position="41"/>
    </location>
</feature>
<organism evidence="2 3">
    <name type="scientific">Streptomyces violaceoruber</name>
    <dbReference type="NCBI Taxonomy" id="1935"/>
    <lineage>
        <taxon>Bacteria</taxon>
        <taxon>Bacillati</taxon>
        <taxon>Actinomycetota</taxon>
        <taxon>Actinomycetes</taxon>
        <taxon>Kitasatosporales</taxon>
        <taxon>Streptomycetaceae</taxon>
        <taxon>Streptomyces</taxon>
        <taxon>Streptomyces violaceoruber group</taxon>
    </lineage>
</organism>
<dbReference type="AlphaFoldDB" id="A0A1V0UFJ9"/>
<proteinExistence type="predicted"/>
<protein>
    <submittedName>
        <fullName evidence="2">Uncharacterized protein</fullName>
    </submittedName>
</protein>
<evidence type="ECO:0000256" key="1">
    <source>
        <dbReference type="SAM" id="MobiDB-lite"/>
    </source>
</evidence>
<feature type="region of interest" description="Disordered" evidence="1">
    <location>
        <begin position="1"/>
        <end position="50"/>
    </location>
</feature>
<dbReference type="EMBL" id="CP020570">
    <property type="protein sequence ID" value="ARF64004.1"/>
    <property type="molecule type" value="Genomic_DNA"/>
</dbReference>
<accession>A0A1V0UFJ9</accession>